<dbReference type="RefSeq" id="WP_379951705.1">
    <property type="nucleotide sequence ID" value="NZ_JBHMAF010000194.1"/>
</dbReference>
<name>A0ABV5WMN8_9BACI</name>
<dbReference type="InterPro" id="IPR049644">
    <property type="entry name" value="GvpU-like"/>
</dbReference>
<proteinExistence type="predicted"/>
<evidence type="ECO:0000313" key="2">
    <source>
        <dbReference type="Proteomes" id="UP001589609"/>
    </source>
</evidence>
<evidence type="ECO:0000313" key="1">
    <source>
        <dbReference type="EMBL" id="MFB9761546.1"/>
    </source>
</evidence>
<comment type="caution">
    <text evidence="1">The sequence shown here is derived from an EMBL/GenBank/DDBJ whole genome shotgun (WGS) entry which is preliminary data.</text>
</comment>
<organism evidence="1 2">
    <name type="scientific">Ectobacillus funiculus</name>
    <dbReference type="NCBI Taxonomy" id="137993"/>
    <lineage>
        <taxon>Bacteria</taxon>
        <taxon>Bacillati</taxon>
        <taxon>Bacillota</taxon>
        <taxon>Bacilli</taxon>
        <taxon>Bacillales</taxon>
        <taxon>Bacillaceae</taxon>
        <taxon>Ectobacillus</taxon>
    </lineage>
</organism>
<gene>
    <name evidence="1" type="primary">gvpU</name>
    <name evidence="1" type="ORF">ACFFMS_25220</name>
</gene>
<dbReference type="NCBIfam" id="NF041667">
    <property type="entry name" value="GvpU"/>
    <property type="match status" value="1"/>
</dbReference>
<dbReference type="Proteomes" id="UP001589609">
    <property type="component" value="Unassembled WGS sequence"/>
</dbReference>
<keyword evidence="2" id="KW-1185">Reference proteome</keyword>
<reference evidence="1 2" key="1">
    <citation type="submission" date="2024-09" db="EMBL/GenBank/DDBJ databases">
        <authorList>
            <person name="Sun Q."/>
            <person name="Mori K."/>
        </authorList>
    </citation>
    <scope>NUCLEOTIDE SEQUENCE [LARGE SCALE GENOMIC DNA]</scope>
    <source>
        <strain evidence="1 2">JCM 11201</strain>
    </source>
</reference>
<protein>
    <submittedName>
        <fullName evidence="1">Gas vesicle accessory protein GvpU</fullName>
    </submittedName>
</protein>
<sequence>MSEETNELKYFEGKYIERDIYLNTIIALIEHKEIQLEVGITLNVGGAIISGIAISRKKYLEGIVNAVSGKDSSVAKLFGEIYGNFLEMEEDSEEETAAPPDYNFIHLKNVQIFGVNQEPISLNGNYWRGKLSAVDGYTIGNMEL</sequence>
<dbReference type="EMBL" id="JBHMAF010000194">
    <property type="protein sequence ID" value="MFB9761546.1"/>
    <property type="molecule type" value="Genomic_DNA"/>
</dbReference>
<accession>A0ABV5WMN8</accession>